<dbReference type="PROSITE" id="PS51387">
    <property type="entry name" value="FAD_PCMH"/>
    <property type="match status" value="1"/>
</dbReference>
<keyword evidence="3" id="KW-0472">Membrane</keyword>
<evidence type="ECO:0000256" key="1">
    <source>
        <dbReference type="ARBA" id="ARBA00005466"/>
    </source>
</evidence>
<evidence type="ECO:0000256" key="3">
    <source>
        <dbReference type="SAM" id="Phobius"/>
    </source>
</evidence>
<feature type="domain" description="FAD-binding PCMH-type" evidence="5">
    <location>
        <begin position="137"/>
        <end position="318"/>
    </location>
</feature>
<evidence type="ECO:0000256" key="2">
    <source>
        <dbReference type="ARBA" id="ARBA00023002"/>
    </source>
</evidence>
<dbReference type="InterPro" id="IPR016166">
    <property type="entry name" value="FAD-bd_PCMH"/>
</dbReference>
<dbReference type="GO" id="GO:0016491">
    <property type="term" value="F:oxidoreductase activity"/>
    <property type="evidence" value="ECO:0007669"/>
    <property type="project" value="UniProtKB-KW"/>
</dbReference>
<dbReference type="Pfam" id="PF01565">
    <property type="entry name" value="FAD_binding_4"/>
    <property type="match status" value="1"/>
</dbReference>
<dbReference type="InterPro" id="IPR006094">
    <property type="entry name" value="Oxid_FAD_bind_N"/>
</dbReference>
<feature type="chain" id="PRO_5031008386" description="FAD-binding PCMH-type domain-containing protein" evidence="4">
    <location>
        <begin position="31"/>
        <end position="613"/>
    </location>
</feature>
<dbReference type="InterPro" id="IPR006093">
    <property type="entry name" value="Oxy_OxRdtase_FAD_BS"/>
</dbReference>
<evidence type="ECO:0000256" key="4">
    <source>
        <dbReference type="SAM" id="SignalP"/>
    </source>
</evidence>
<dbReference type="SUPFAM" id="SSF56176">
    <property type="entry name" value="FAD-binding/transporter-associated domain-like"/>
    <property type="match status" value="1"/>
</dbReference>
<dbReference type="PANTHER" id="PTHR13878">
    <property type="entry name" value="GULONOLACTONE OXIDASE"/>
    <property type="match status" value="1"/>
</dbReference>
<evidence type="ECO:0000313" key="6">
    <source>
        <dbReference type="EMBL" id="CAE0476042.1"/>
    </source>
</evidence>
<feature type="transmembrane region" description="Helical" evidence="3">
    <location>
        <begin position="589"/>
        <end position="610"/>
    </location>
</feature>
<dbReference type="EMBL" id="HBIO01027212">
    <property type="protein sequence ID" value="CAE0476042.1"/>
    <property type="molecule type" value="Transcribed_RNA"/>
</dbReference>
<name>A0A7S3QFT5_9STRA</name>
<comment type="similarity">
    <text evidence="1">Belongs to the oxygen-dependent FAD-linked oxidoreductase family.</text>
</comment>
<reference evidence="6" key="1">
    <citation type="submission" date="2021-01" db="EMBL/GenBank/DDBJ databases">
        <authorList>
            <person name="Corre E."/>
            <person name="Pelletier E."/>
            <person name="Niang G."/>
            <person name="Scheremetjew M."/>
            <person name="Finn R."/>
            <person name="Kale V."/>
            <person name="Holt S."/>
            <person name="Cochrane G."/>
            <person name="Meng A."/>
            <person name="Brown T."/>
            <person name="Cohen L."/>
        </authorList>
    </citation>
    <scope>NUCLEOTIDE SEQUENCE</scope>
    <source>
        <strain evidence="6">MM31A-1</strain>
    </source>
</reference>
<dbReference type="InterPro" id="IPR050432">
    <property type="entry name" value="FAD-linked_Oxidoreductases_BP"/>
</dbReference>
<dbReference type="Gene3D" id="3.30.465.10">
    <property type="match status" value="1"/>
</dbReference>
<evidence type="ECO:0000259" key="5">
    <source>
        <dbReference type="PROSITE" id="PS51387"/>
    </source>
</evidence>
<sequence length="613" mass="67582">MITRRTQILPFLIQVIIAIQAGGFLDDANAYKMNSYTTRSSSAWPGTGDWLELTRNLSSEAELFGPFGPSDYEEQCGPDEIDVNDPFEIAMAGEGICMQHPSCANQFCLKSDTGDNYGRTNDKDIGNFGDVYFNNKNDDLPAYSLMAKTELDIVKGMEFANKHNIQVMVKSSGHSYSGASTAKDSLLIWLAHYPHDSTIIQNYTTQCGDVEPAVITVNAGQNFQSIADAVGDDYHFVSASEPTISASGGWIQGNGLSYTSRHYGLGVDNVVDFRVVLPSGVITVANRCSNADLFWALRGGGGGTFGVVTQMHYKLHPPTPIVHSHFSLGKYSNNSTYVSKFLRYWIDNAPTMDTRLGGKFSTNSVDLYFAGNSFAAENFGFKEFKDWVQYDLDIEGGLEFYNSSTTVYDSWSKVLPLLEENTVAAWSTEATFARLVPEDMVTSMSYSTLGLLESLAFSDSLGSMNMFLGGKINEVDDMETSVNPALRESTFLLTSNEYGYRKLRKELPNDLTGTSKNHHGGLEPEWRTSIWGEHYADLLEIKQRVDPMRILNCYQSVGYDGDEVDYDNVAFRMTAPTGTPIGLIRTSAAAASLITLRFIMTILIVGVTFATTC</sequence>
<dbReference type="PROSITE" id="PS00862">
    <property type="entry name" value="OX2_COVAL_FAD"/>
    <property type="match status" value="1"/>
</dbReference>
<dbReference type="AlphaFoldDB" id="A0A7S3QFT5"/>
<keyword evidence="4" id="KW-0732">Signal</keyword>
<dbReference type="InterPro" id="IPR036318">
    <property type="entry name" value="FAD-bd_PCMH-like_sf"/>
</dbReference>
<dbReference type="GO" id="GO:0071949">
    <property type="term" value="F:FAD binding"/>
    <property type="evidence" value="ECO:0007669"/>
    <property type="project" value="InterPro"/>
</dbReference>
<keyword evidence="2" id="KW-0560">Oxidoreductase</keyword>
<gene>
    <name evidence="6" type="ORF">CDEB00056_LOCUS20895</name>
</gene>
<organism evidence="6">
    <name type="scientific">Chaetoceros debilis</name>
    <dbReference type="NCBI Taxonomy" id="122233"/>
    <lineage>
        <taxon>Eukaryota</taxon>
        <taxon>Sar</taxon>
        <taxon>Stramenopiles</taxon>
        <taxon>Ochrophyta</taxon>
        <taxon>Bacillariophyta</taxon>
        <taxon>Coscinodiscophyceae</taxon>
        <taxon>Chaetocerotophycidae</taxon>
        <taxon>Chaetocerotales</taxon>
        <taxon>Chaetocerotaceae</taxon>
        <taxon>Chaetoceros</taxon>
    </lineage>
</organism>
<proteinExistence type="inferred from homology"/>
<dbReference type="InterPro" id="IPR016169">
    <property type="entry name" value="FAD-bd_PCMH_sub2"/>
</dbReference>
<dbReference type="PANTHER" id="PTHR13878:SF91">
    <property type="entry name" value="FAD BINDING DOMAIN PROTEIN (AFU_ORTHOLOGUE AFUA_6G12070)-RELATED"/>
    <property type="match status" value="1"/>
</dbReference>
<feature type="signal peptide" evidence="4">
    <location>
        <begin position="1"/>
        <end position="30"/>
    </location>
</feature>
<keyword evidence="3" id="KW-0812">Transmembrane</keyword>
<accession>A0A7S3QFT5</accession>
<protein>
    <recommendedName>
        <fullName evidence="5">FAD-binding PCMH-type domain-containing protein</fullName>
    </recommendedName>
</protein>
<keyword evidence="3" id="KW-1133">Transmembrane helix</keyword>